<comment type="pathway">
    <text evidence="1">Cofactor biosynthesis; tetrahydrofolate biosynthesis; 2-amino-4-hydroxy-6-hydroxymethyl-7,8-dihydropteridine diphosphate from 7,8-dihydroneopterin triphosphate: step 4/4.</text>
</comment>
<organism evidence="14 15">
    <name type="scientific">Geobacter hydrogenophilus</name>
    <dbReference type="NCBI Taxonomy" id="40983"/>
    <lineage>
        <taxon>Bacteria</taxon>
        <taxon>Pseudomonadati</taxon>
        <taxon>Thermodesulfobacteriota</taxon>
        <taxon>Desulfuromonadia</taxon>
        <taxon>Geobacterales</taxon>
        <taxon>Geobacteraceae</taxon>
        <taxon>Geobacter</taxon>
    </lineage>
</organism>
<dbReference type="CDD" id="cd00483">
    <property type="entry name" value="HPPK"/>
    <property type="match status" value="1"/>
</dbReference>
<evidence type="ECO:0000313" key="15">
    <source>
        <dbReference type="Proteomes" id="UP001144352"/>
    </source>
</evidence>
<comment type="similarity">
    <text evidence="2">Belongs to the HPPK family.</text>
</comment>
<dbReference type="EC" id="2.7.6.3" evidence="3"/>
<evidence type="ECO:0000256" key="11">
    <source>
        <dbReference type="ARBA" id="ARBA00029766"/>
    </source>
</evidence>
<comment type="caution">
    <text evidence="14">The sequence shown here is derived from an EMBL/GenBank/DDBJ whole genome shotgun (WGS) entry which is preliminary data.</text>
</comment>
<dbReference type="Pfam" id="PF01288">
    <property type="entry name" value="HPPK"/>
    <property type="match status" value="1"/>
</dbReference>
<keyword evidence="6" id="KW-0547">Nucleotide-binding</keyword>
<gene>
    <name evidence="14" type="primary">folK</name>
    <name evidence="14" type="ORF">GHYDROH2_20340</name>
</gene>
<dbReference type="InterPro" id="IPR035907">
    <property type="entry name" value="Hppk_sf"/>
</dbReference>
<evidence type="ECO:0000256" key="5">
    <source>
        <dbReference type="ARBA" id="ARBA00022679"/>
    </source>
</evidence>
<dbReference type="GO" id="GO:0046656">
    <property type="term" value="P:folic acid biosynthetic process"/>
    <property type="evidence" value="ECO:0007669"/>
    <property type="project" value="UniProtKB-KW"/>
</dbReference>
<evidence type="ECO:0000256" key="2">
    <source>
        <dbReference type="ARBA" id="ARBA00005810"/>
    </source>
</evidence>
<evidence type="ECO:0000256" key="8">
    <source>
        <dbReference type="ARBA" id="ARBA00022840"/>
    </source>
</evidence>
<keyword evidence="7" id="KW-0418">Kinase</keyword>
<evidence type="ECO:0000256" key="6">
    <source>
        <dbReference type="ARBA" id="ARBA00022741"/>
    </source>
</evidence>
<sequence length="171" mass="19134">MGALCSNLPVESNVFIALGSNQGDRELNLLRAVAEIGKLAQTRITALSGFYDTEPVGPVDQPNFLNGVLRVETALSPRHLLVELQRIETEVFRRVRDVQWGPRAMDLDILLYGDLILEEEGLVIPHPRLHERRFVLVPLAEIAPGQIHPKLGKRVDELLRSLPPGERVTRV</sequence>
<dbReference type="PANTHER" id="PTHR43071:SF1">
    <property type="entry name" value="2-AMINO-4-HYDROXY-6-HYDROXYMETHYLDIHYDROPTERIDINE PYROPHOSPHOKINASE"/>
    <property type="match status" value="1"/>
</dbReference>
<evidence type="ECO:0000256" key="7">
    <source>
        <dbReference type="ARBA" id="ARBA00022777"/>
    </source>
</evidence>
<reference evidence="14" key="1">
    <citation type="submission" date="2022-12" db="EMBL/GenBank/DDBJ databases">
        <title>Reference genome sequencing for broad-spectrum identification of bacterial and archaeal isolates by mass spectrometry.</title>
        <authorList>
            <person name="Sekiguchi Y."/>
            <person name="Tourlousse D.M."/>
        </authorList>
    </citation>
    <scope>NUCLEOTIDE SEQUENCE</scope>
    <source>
        <strain evidence="14">H2</strain>
    </source>
</reference>
<dbReference type="InterPro" id="IPR000550">
    <property type="entry name" value="Hppk"/>
</dbReference>
<comment type="function">
    <text evidence="10">Catalyzes the transfer of pyrophosphate from adenosine triphosphate (ATP) to 6-hydroxymethyl-7,8-dihydropterin, an enzymatic step in folate biosynthesis pathway.</text>
</comment>
<evidence type="ECO:0000256" key="12">
    <source>
        <dbReference type="ARBA" id="ARBA00033413"/>
    </source>
</evidence>
<proteinExistence type="inferred from homology"/>
<dbReference type="AlphaFoldDB" id="A0A9W6LC64"/>
<dbReference type="PANTHER" id="PTHR43071">
    <property type="entry name" value="2-AMINO-4-HYDROXY-6-HYDROXYMETHYLDIHYDROPTERIDINE PYROPHOSPHOKINASE"/>
    <property type="match status" value="1"/>
</dbReference>
<dbReference type="EMBL" id="BSDS01000001">
    <property type="protein sequence ID" value="GLI38533.1"/>
    <property type="molecule type" value="Genomic_DNA"/>
</dbReference>
<name>A0A9W6LC64_9BACT</name>
<feature type="domain" description="7,8-dihydro-6-hydroxymethylpterin-pyrophosphokinase" evidence="13">
    <location>
        <begin position="15"/>
        <end position="144"/>
    </location>
</feature>
<keyword evidence="9" id="KW-0289">Folate biosynthesis</keyword>
<accession>A0A9W6LC64</accession>
<keyword evidence="5" id="KW-0808">Transferase</keyword>
<keyword evidence="8" id="KW-0067">ATP-binding</keyword>
<evidence type="ECO:0000256" key="1">
    <source>
        <dbReference type="ARBA" id="ARBA00005051"/>
    </source>
</evidence>
<dbReference type="SUPFAM" id="SSF55083">
    <property type="entry name" value="6-hydroxymethyl-7,8-dihydropterin pyrophosphokinase, HPPK"/>
    <property type="match status" value="1"/>
</dbReference>
<dbReference type="NCBIfam" id="TIGR01498">
    <property type="entry name" value="folK"/>
    <property type="match status" value="1"/>
</dbReference>
<dbReference type="Proteomes" id="UP001144352">
    <property type="component" value="Unassembled WGS sequence"/>
</dbReference>
<dbReference type="Gene3D" id="3.30.70.560">
    <property type="entry name" value="7,8-Dihydro-6-hydroxymethylpterin-pyrophosphokinase HPPK"/>
    <property type="match status" value="1"/>
</dbReference>
<evidence type="ECO:0000256" key="10">
    <source>
        <dbReference type="ARBA" id="ARBA00029409"/>
    </source>
</evidence>
<keyword evidence="15" id="KW-1185">Reference proteome</keyword>
<evidence type="ECO:0000256" key="4">
    <source>
        <dbReference type="ARBA" id="ARBA00016218"/>
    </source>
</evidence>
<dbReference type="GO" id="GO:0005524">
    <property type="term" value="F:ATP binding"/>
    <property type="evidence" value="ECO:0007669"/>
    <property type="project" value="UniProtKB-KW"/>
</dbReference>
<dbReference type="GO" id="GO:0003848">
    <property type="term" value="F:2-amino-4-hydroxy-6-hydroxymethyldihydropteridine diphosphokinase activity"/>
    <property type="evidence" value="ECO:0007669"/>
    <property type="project" value="UniProtKB-EC"/>
</dbReference>
<evidence type="ECO:0000313" key="14">
    <source>
        <dbReference type="EMBL" id="GLI38533.1"/>
    </source>
</evidence>
<evidence type="ECO:0000259" key="13">
    <source>
        <dbReference type="Pfam" id="PF01288"/>
    </source>
</evidence>
<protein>
    <recommendedName>
        <fullName evidence="4">2-amino-4-hydroxy-6-hydroxymethyldihydropteridine pyrophosphokinase</fullName>
        <ecNumber evidence="3">2.7.6.3</ecNumber>
    </recommendedName>
    <alternativeName>
        <fullName evidence="11">6-hydroxymethyl-7,8-dihydropterin pyrophosphokinase</fullName>
    </alternativeName>
    <alternativeName>
        <fullName evidence="12">7,8-dihydro-6-hydroxymethylpterin-pyrophosphokinase</fullName>
    </alternativeName>
</protein>
<evidence type="ECO:0000256" key="9">
    <source>
        <dbReference type="ARBA" id="ARBA00022909"/>
    </source>
</evidence>
<evidence type="ECO:0000256" key="3">
    <source>
        <dbReference type="ARBA" id="ARBA00013253"/>
    </source>
</evidence>
<dbReference type="GO" id="GO:0016301">
    <property type="term" value="F:kinase activity"/>
    <property type="evidence" value="ECO:0007669"/>
    <property type="project" value="UniProtKB-KW"/>
</dbReference>